<dbReference type="Proteomes" id="UP000886865">
    <property type="component" value="Unassembled WGS sequence"/>
</dbReference>
<evidence type="ECO:0000256" key="1">
    <source>
        <dbReference type="SAM" id="Phobius"/>
    </source>
</evidence>
<keyword evidence="1" id="KW-0812">Transmembrane</keyword>
<protein>
    <submittedName>
        <fullName evidence="3">Serine hydrolase</fullName>
    </submittedName>
</protein>
<organism evidence="3 4">
    <name type="scientific">Candidatus Galligastranaerophilus intestinavium</name>
    <dbReference type="NCBI Taxonomy" id="2840836"/>
    <lineage>
        <taxon>Bacteria</taxon>
        <taxon>Candidatus Galligastranaerophilus</taxon>
    </lineage>
</organism>
<dbReference type="InterPro" id="IPR000871">
    <property type="entry name" value="Beta-lactam_class-A"/>
</dbReference>
<dbReference type="InterPro" id="IPR012338">
    <property type="entry name" value="Beta-lactam/transpept-like"/>
</dbReference>
<dbReference type="SUPFAM" id="SSF56601">
    <property type="entry name" value="beta-lactamase/transpeptidase-like"/>
    <property type="match status" value="1"/>
</dbReference>
<keyword evidence="1" id="KW-1133">Transmembrane helix</keyword>
<reference evidence="3" key="2">
    <citation type="journal article" date="2021" name="PeerJ">
        <title>Extensive microbial diversity within the chicken gut microbiome revealed by metagenomics and culture.</title>
        <authorList>
            <person name="Gilroy R."/>
            <person name="Ravi A."/>
            <person name="Getino M."/>
            <person name="Pursley I."/>
            <person name="Horton D.L."/>
            <person name="Alikhan N.F."/>
            <person name="Baker D."/>
            <person name="Gharbi K."/>
            <person name="Hall N."/>
            <person name="Watson M."/>
            <person name="Adriaenssens E.M."/>
            <person name="Foster-Nyarko E."/>
            <person name="Jarju S."/>
            <person name="Secka A."/>
            <person name="Antonio M."/>
            <person name="Oren A."/>
            <person name="Chaudhuri R.R."/>
            <person name="La Ragione R."/>
            <person name="Hildebrand F."/>
            <person name="Pallen M.J."/>
        </authorList>
    </citation>
    <scope>NUCLEOTIDE SEQUENCE</scope>
    <source>
        <strain evidence="3">CHK152-2871</strain>
    </source>
</reference>
<comment type="caution">
    <text evidence="3">The sequence shown here is derived from an EMBL/GenBank/DDBJ whole genome shotgun (WGS) entry which is preliminary data.</text>
</comment>
<reference evidence="3" key="1">
    <citation type="submission" date="2020-10" db="EMBL/GenBank/DDBJ databases">
        <authorList>
            <person name="Gilroy R."/>
        </authorList>
    </citation>
    <scope>NUCLEOTIDE SEQUENCE</scope>
    <source>
        <strain evidence="3">CHK152-2871</strain>
    </source>
</reference>
<dbReference type="AlphaFoldDB" id="A0A9D1FHL5"/>
<evidence type="ECO:0000313" key="3">
    <source>
        <dbReference type="EMBL" id="HIS73617.1"/>
    </source>
</evidence>
<name>A0A9D1FHL5_9BACT</name>
<dbReference type="PANTHER" id="PTHR35333:SF4">
    <property type="entry name" value="SLR0121 PROTEIN"/>
    <property type="match status" value="1"/>
</dbReference>
<dbReference type="InterPro" id="IPR045155">
    <property type="entry name" value="Beta-lactam_cat"/>
</dbReference>
<accession>A0A9D1FHL5</accession>
<evidence type="ECO:0000313" key="4">
    <source>
        <dbReference type="Proteomes" id="UP000886865"/>
    </source>
</evidence>
<dbReference type="PANTHER" id="PTHR35333">
    <property type="entry name" value="BETA-LACTAMASE"/>
    <property type="match status" value="1"/>
</dbReference>
<keyword evidence="3" id="KW-0378">Hydrolase</keyword>
<dbReference type="GO" id="GO:0046677">
    <property type="term" value="P:response to antibiotic"/>
    <property type="evidence" value="ECO:0007669"/>
    <property type="project" value="InterPro"/>
</dbReference>
<feature type="domain" description="Beta-lactamase class A catalytic" evidence="2">
    <location>
        <begin position="145"/>
        <end position="361"/>
    </location>
</feature>
<keyword evidence="1" id="KW-0472">Membrane</keyword>
<dbReference type="GO" id="GO:0008800">
    <property type="term" value="F:beta-lactamase activity"/>
    <property type="evidence" value="ECO:0007669"/>
    <property type="project" value="InterPro"/>
</dbReference>
<evidence type="ECO:0000259" key="2">
    <source>
        <dbReference type="Pfam" id="PF13354"/>
    </source>
</evidence>
<gene>
    <name evidence="3" type="ORF">IAA86_01190</name>
</gene>
<feature type="transmembrane region" description="Helical" evidence="1">
    <location>
        <begin position="37"/>
        <end position="59"/>
    </location>
</feature>
<sequence length="388" mass="44446">MPQPLRKQQYTENYDYGTVKMYPKRHLQRKKTKKKNIFVVLIRFLFLSIFLSAFSYYAAPNLWSNYFEPIILNRVLNRHFKPDVKPFISPHLNYLYNSELFGEHLLVSPQKEFQTIIPILASSELTTIKKDLEVLFAKYPKMHPSVYVWEYTQAGEIAINADEIFPAASIIKLPILFELFRKIDRSAQDGTNSTDLSKKLLYDHKNKTSGSGELQYSALNKYYSVDYLAKIMITHSDNSATNMLIEEAGGIGAINSSLRSYGLDKIKLENRLPDLEGTNKISARQIATMLYNIDNPNFLSDKSKIVIKEYMANVQNRRLLQAGLPQEAILIHKTGDIGTMLGDAGIVYAQNGKKYIVVMLVKRPFNDYSARDMIQEASKIIYNGILKL</sequence>
<dbReference type="Gene3D" id="3.40.710.10">
    <property type="entry name" value="DD-peptidase/beta-lactamase superfamily"/>
    <property type="match status" value="1"/>
</dbReference>
<proteinExistence type="predicted"/>
<dbReference type="EMBL" id="DVJQ01000010">
    <property type="protein sequence ID" value="HIS73617.1"/>
    <property type="molecule type" value="Genomic_DNA"/>
</dbReference>
<dbReference type="GO" id="GO:0030655">
    <property type="term" value="P:beta-lactam antibiotic catabolic process"/>
    <property type="evidence" value="ECO:0007669"/>
    <property type="project" value="InterPro"/>
</dbReference>
<dbReference type="Pfam" id="PF13354">
    <property type="entry name" value="Beta-lactamase2"/>
    <property type="match status" value="1"/>
</dbReference>